<dbReference type="AlphaFoldDB" id="A0A0G0V9R0"/>
<dbReference type="EMBL" id="LCAV01000026">
    <property type="protein sequence ID" value="KKR97659.1"/>
    <property type="molecule type" value="Genomic_DNA"/>
</dbReference>
<organism evidence="1 2">
    <name type="scientific">Candidatus Magasanikbacteria bacterium GW2011_GWC2_41_17</name>
    <dbReference type="NCBI Taxonomy" id="1619048"/>
    <lineage>
        <taxon>Bacteria</taxon>
        <taxon>Candidatus Magasanikiibacteriota</taxon>
    </lineage>
</organism>
<evidence type="ECO:0000313" key="2">
    <source>
        <dbReference type="Proteomes" id="UP000034108"/>
    </source>
</evidence>
<comment type="caution">
    <text evidence="1">The sequence shown here is derived from an EMBL/GenBank/DDBJ whole genome shotgun (WGS) entry which is preliminary data.</text>
</comment>
<protein>
    <submittedName>
        <fullName evidence="1">Uncharacterized protein</fullName>
    </submittedName>
</protein>
<proteinExistence type="predicted"/>
<dbReference type="Proteomes" id="UP000034108">
    <property type="component" value="Unassembled WGS sequence"/>
</dbReference>
<name>A0A0G0V9R0_9BACT</name>
<gene>
    <name evidence="1" type="ORF">UU49_C0026G0014</name>
</gene>
<sequence length="63" mass="6644">MEGEPHFPVIVIKWQDVVSPWQEESICFFQQGGSAGCGMDLNGETLCPALASGVVECESGGVS</sequence>
<evidence type="ECO:0000313" key="1">
    <source>
        <dbReference type="EMBL" id="KKR97659.1"/>
    </source>
</evidence>
<accession>A0A0G0V9R0</accession>
<reference evidence="1 2" key="1">
    <citation type="journal article" date="2015" name="Nature">
        <title>rRNA introns, odd ribosomes, and small enigmatic genomes across a large radiation of phyla.</title>
        <authorList>
            <person name="Brown C.T."/>
            <person name="Hug L.A."/>
            <person name="Thomas B.C."/>
            <person name="Sharon I."/>
            <person name="Castelle C.J."/>
            <person name="Singh A."/>
            <person name="Wilkins M.J."/>
            <person name="Williams K.H."/>
            <person name="Banfield J.F."/>
        </authorList>
    </citation>
    <scope>NUCLEOTIDE SEQUENCE [LARGE SCALE GENOMIC DNA]</scope>
</reference>